<dbReference type="Proteomes" id="UP000299102">
    <property type="component" value="Unassembled WGS sequence"/>
</dbReference>
<accession>A0A4C1ZUV9</accession>
<dbReference type="EMBL" id="BGZK01002295">
    <property type="protein sequence ID" value="GBP92661.1"/>
    <property type="molecule type" value="Genomic_DNA"/>
</dbReference>
<name>A0A4C1ZUV9_EUMVA</name>
<keyword evidence="2" id="KW-1185">Reference proteome</keyword>
<evidence type="ECO:0000313" key="1">
    <source>
        <dbReference type="EMBL" id="GBP92661.1"/>
    </source>
</evidence>
<sequence>MSAARDRWSPASIDTKKFKRVTIALLVFRVGRLSNGRQIDLPKIYLSVEESSVHLSIEKIYQNSDPLNETRHVTSSLGSRRVLRLISRFSDMQSMSMRNELI</sequence>
<gene>
    <name evidence="1" type="ORF">EVAR_67397_1</name>
</gene>
<comment type="caution">
    <text evidence="1">The sequence shown here is derived from an EMBL/GenBank/DDBJ whole genome shotgun (WGS) entry which is preliminary data.</text>
</comment>
<organism evidence="1 2">
    <name type="scientific">Eumeta variegata</name>
    <name type="common">Bagworm moth</name>
    <name type="synonym">Eumeta japonica</name>
    <dbReference type="NCBI Taxonomy" id="151549"/>
    <lineage>
        <taxon>Eukaryota</taxon>
        <taxon>Metazoa</taxon>
        <taxon>Ecdysozoa</taxon>
        <taxon>Arthropoda</taxon>
        <taxon>Hexapoda</taxon>
        <taxon>Insecta</taxon>
        <taxon>Pterygota</taxon>
        <taxon>Neoptera</taxon>
        <taxon>Endopterygota</taxon>
        <taxon>Lepidoptera</taxon>
        <taxon>Glossata</taxon>
        <taxon>Ditrysia</taxon>
        <taxon>Tineoidea</taxon>
        <taxon>Psychidae</taxon>
        <taxon>Oiketicinae</taxon>
        <taxon>Eumeta</taxon>
    </lineage>
</organism>
<proteinExistence type="predicted"/>
<evidence type="ECO:0000313" key="2">
    <source>
        <dbReference type="Proteomes" id="UP000299102"/>
    </source>
</evidence>
<dbReference type="AlphaFoldDB" id="A0A4C1ZUV9"/>
<protein>
    <submittedName>
        <fullName evidence="1">Uncharacterized protein</fullName>
    </submittedName>
</protein>
<reference evidence="1 2" key="1">
    <citation type="journal article" date="2019" name="Commun. Biol.">
        <title>The bagworm genome reveals a unique fibroin gene that provides high tensile strength.</title>
        <authorList>
            <person name="Kono N."/>
            <person name="Nakamura H."/>
            <person name="Ohtoshi R."/>
            <person name="Tomita M."/>
            <person name="Numata K."/>
            <person name="Arakawa K."/>
        </authorList>
    </citation>
    <scope>NUCLEOTIDE SEQUENCE [LARGE SCALE GENOMIC DNA]</scope>
</reference>